<keyword evidence="6" id="KW-0418">Kinase</keyword>
<dbReference type="InterPro" id="IPR019734">
    <property type="entry name" value="TPR_rpt"/>
</dbReference>
<keyword evidence="11" id="KW-1133">Transmembrane helix</keyword>
<evidence type="ECO:0000256" key="9">
    <source>
        <dbReference type="PROSITE-ProRule" id="PRU00339"/>
    </source>
</evidence>
<dbReference type="SMART" id="SM00387">
    <property type="entry name" value="HATPase_c"/>
    <property type="match status" value="1"/>
</dbReference>
<dbReference type="Gene3D" id="3.30.565.10">
    <property type="entry name" value="Histidine kinase-like ATPase, C-terminal domain"/>
    <property type="match status" value="1"/>
</dbReference>
<organism evidence="13 14">
    <name type="scientific">Salmonirosea aquatica</name>
    <dbReference type="NCBI Taxonomy" id="2654236"/>
    <lineage>
        <taxon>Bacteria</taxon>
        <taxon>Pseudomonadati</taxon>
        <taxon>Bacteroidota</taxon>
        <taxon>Cytophagia</taxon>
        <taxon>Cytophagales</taxon>
        <taxon>Spirosomataceae</taxon>
        <taxon>Salmonirosea</taxon>
    </lineage>
</organism>
<evidence type="ECO:0000313" key="14">
    <source>
        <dbReference type="Proteomes" id="UP000479293"/>
    </source>
</evidence>
<keyword evidence="10" id="KW-0175">Coiled coil</keyword>
<evidence type="ECO:0000256" key="11">
    <source>
        <dbReference type="SAM" id="Phobius"/>
    </source>
</evidence>
<evidence type="ECO:0000256" key="5">
    <source>
        <dbReference type="ARBA" id="ARBA00022741"/>
    </source>
</evidence>
<protein>
    <recommendedName>
        <fullName evidence="2">histidine kinase</fullName>
        <ecNumber evidence="2">2.7.13.3</ecNumber>
    </recommendedName>
</protein>
<dbReference type="CDD" id="cd16917">
    <property type="entry name" value="HATPase_UhpB-NarQ-NarX-like"/>
    <property type="match status" value="1"/>
</dbReference>
<evidence type="ECO:0000256" key="6">
    <source>
        <dbReference type="ARBA" id="ARBA00022777"/>
    </source>
</evidence>
<keyword evidence="4" id="KW-0808">Transferase</keyword>
<evidence type="ECO:0000256" key="10">
    <source>
        <dbReference type="SAM" id="Coils"/>
    </source>
</evidence>
<keyword evidence="14" id="KW-1185">Reference proteome</keyword>
<feature type="repeat" description="TPR" evidence="9">
    <location>
        <begin position="168"/>
        <end position="201"/>
    </location>
</feature>
<dbReference type="EC" id="2.7.13.3" evidence="2"/>
<dbReference type="Pfam" id="PF13181">
    <property type="entry name" value="TPR_8"/>
    <property type="match status" value="1"/>
</dbReference>
<feature type="repeat" description="TPR" evidence="9">
    <location>
        <begin position="249"/>
        <end position="282"/>
    </location>
</feature>
<comment type="caution">
    <text evidence="13">The sequence shown here is derived from an EMBL/GenBank/DDBJ whole genome shotgun (WGS) entry which is preliminary data.</text>
</comment>
<dbReference type="GO" id="GO:0016020">
    <property type="term" value="C:membrane"/>
    <property type="evidence" value="ECO:0007669"/>
    <property type="project" value="InterPro"/>
</dbReference>
<evidence type="ECO:0000256" key="4">
    <source>
        <dbReference type="ARBA" id="ARBA00022679"/>
    </source>
</evidence>
<dbReference type="AlphaFoldDB" id="A0A7C9BAD9"/>
<dbReference type="Gene3D" id="1.25.40.10">
    <property type="entry name" value="Tetratricopeptide repeat domain"/>
    <property type="match status" value="2"/>
</dbReference>
<dbReference type="Gene3D" id="1.20.5.1930">
    <property type="match status" value="1"/>
</dbReference>
<dbReference type="InterPro" id="IPR050482">
    <property type="entry name" value="Sensor_HK_TwoCompSys"/>
</dbReference>
<dbReference type="SUPFAM" id="SSF48452">
    <property type="entry name" value="TPR-like"/>
    <property type="match status" value="1"/>
</dbReference>
<feature type="coiled-coil region" evidence="10">
    <location>
        <begin position="365"/>
        <end position="392"/>
    </location>
</feature>
<evidence type="ECO:0000256" key="1">
    <source>
        <dbReference type="ARBA" id="ARBA00000085"/>
    </source>
</evidence>
<evidence type="ECO:0000256" key="3">
    <source>
        <dbReference type="ARBA" id="ARBA00022553"/>
    </source>
</evidence>
<dbReference type="Pfam" id="PF13424">
    <property type="entry name" value="TPR_12"/>
    <property type="match status" value="2"/>
</dbReference>
<dbReference type="PROSITE" id="PS50005">
    <property type="entry name" value="TPR"/>
    <property type="match status" value="2"/>
</dbReference>
<accession>A0A7C9BAD9</accession>
<dbReference type="InterPro" id="IPR036890">
    <property type="entry name" value="HATPase_C_sf"/>
</dbReference>
<dbReference type="PANTHER" id="PTHR24421">
    <property type="entry name" value="NITRATE/NITRITE SENSOR PROTEIN NARX-RELATED"/>
    <property type="match status" value="1"/>
</dbReference>
<dbReference type="GO" id="GO:0005524">
    <property type="term" value="F:ATP binding"/>
    <property type="evidence" value="ECO:0007669"/>
    <property type="project" value="UniProtKB-KW"/>
</dbReference>
<dbReference type="Pfam" id="PF07730">
    <property type="entry name" value="HisKA_3"/>
    <property type="match status" value="1"/>
</dbReference>
<dbReference type="InterPro" id="IPR011712">
    <property type="entry name" value="Sig_transdc_His_kin_sub3_dim/P"/>
</dbReference>
<evidence type="ECO:0000256" key="8">
    <source>
        <dbReference type="ARBA" id="ARBA00023012"/>
    </source>
</evidence>
<keyword evidence="5" id="KW-0547">Nucleotide-binding</keyword>
<dbReference type="Proteomes" id="UP000479293">
    <property type="component" value="Unassembled WGS sequence"/>
</dbReference>
<dbReference type="SUPFAM" id="SSF55874">
    <property type="entry name" value="ATPase domain of HSP90 chaperone/DNA topoisomerase II/histidine kinase"/>
    <property type="match status" value="1"/>
</dbReference>
<name>A0A7C9BAD9_9BACT</name>
<reference evidence="13 14" key="1">
    <citation type="submission" date="2019-10" db="EMBL/GenBank/DDBJ databases">
        <title>Draft Genome Sequence of Cytophagaceae sp. SJW1-29.</title>
        <authorList>
            <person name="Choi A."/>
        </authorList>
    </citation>
    <scope>NUCLEOTIDE SEQUENCE [LARGE SCALE GENOMIC DNA]</scope>
    <source>
        <strain evidence="13 14">SJW1-29</strain>
    </source>
</reference>
<gene>
    <name evidence="13" type="ORF">GBK04_04230</name>
</gene>
<keyword evidence="3" id="KW-0597">Phosphoprotein</keyword>
<comment type="catalytic activity">
    <reaction evidence="1">
        <text>ATP + protein L-histidine = ADP + protein N-phospho-L-histidine.</text>
        <dbReference type="EC" id="2.7.13.3"/>
    </reaction>
</comment>
<feature type="domain" description="Histidine kinase/HSP90-like ATPase" evidence="12">
    <location>
        <begin position="567"/>
        <end position="659"/>
    </location>
</feature>
<evidence type="ECO:0000256" key="2">
    <source>
        <dbReference type="ARBA" id="ARBA00012438"/>
    </source>
</evidence>
<evidence type="ECO:0000259" key="12">
    <source>
        <dbReference type="SMART" id="SM00387"/>
    </source>
</evidence>
<keyword evidence="11" id="KW-0812">Transmembrane</keyword>
<keyword evidence="8" id="KW-0902">Two-component regulatory system</keyword>
<feature type="transmembrane region" description="Helical" evidence="11">
    <location>
        <begin position="407"/>
        <end position="429"/>
    </location>
</feature>
<dbReference type="GO" id="GO:0000155">
    <property type="term" value="F:phosphorelay sensor kinase activity"/>
    <property type="evidence" value="ECO:0007669"/>
    <property type="project" value="InterPro"/>
</dbReference>
<keyword evidence="7" id="KW-0067">ATP-binding</keyword>
<dbReference type="EMBL" id="WHLY01000002">
    <property type="protein sequence ID" value="MPR32576.1"/>
    <property type="molecule type" value="Genomic_DNA"/>
</dbReference>
<keyword evidence="9" id="KW-0802">TPR repeat</keyword>
<evidence type="ECO:0000313" key="13">
    <source>
        <dbReference type="EMBL" id="MPR32576.1"/>
    </source>
</evidence>
<sequence>MLTLVYFLVKYFIDFPVAMNKPFILLLVLLATLSGYSQPKPSPADTTYVLKLLKKGESFERKKVNVALNYYRKAYDFSKKTNYTKGYFESMRLLAYTLNNLGRHEEASKVAQAAVQKAKQDTSKRNLGLSYFAVANTALYAGNFEQAIPNYQKAAQYMRLIGHLANVAVVNQNLGYIFGRQHMYDQAIEYYKRALAYDSTDKEDRRSAAVDYFSIGNILDDQEKVAESKKYYLKALDNIDPENDLDFMVNVYGNIGSQYTREAQYDSALYYQRKAVQISRELGNPRHELHTLMMLAQTYNRMGKHGQATQLLDESYAIASENQVGLDEFRNIYAEYAIATESLGNHKAAVKWLNQYIDTNDSLNNQQTKELLQEYEVKLKEAESRQKLAEKQQYIDRLQLANQRQNFWILLATLVGLGVISGLLFAYLYTRQRRRAADNALLAAQRERELAVVQSELQGQQKERLRISKEMHDDLGASLTAIGLLSEVAKSRMGAATTPEIEKISSISAEMVTAMNEIIWSLNNKNDSLNGLIAYTRSYASEFIDNTTLSLKTEVDELPYEVSMRGTDRRNVFLTVKEALNNVVKHADATEVRLRIRPEADHLSIDVCDNGQGFIPKEGIGTRNGLTNMRSRMADVGGNCEISSSARGTCLKITYPYPTVPEIKIMQMEYSE</sequence>
<proteinExistence type="predicted"/>
<dbReference type="PANTHER" id="PTHR24421:SF10">
    <property type="entry name" value="NITRATE_NITRITE SENSOR PROTEIN NARQ"/>
    <property type="match status" value="1"/>
</dbReference>
<dbReference type="Pfam" id="PF02518">
    <property type="entry name" value="HATPase_c"/>
    <property type="match status" value="1"/>
</dbReference>
<keyword evidence="11" id="KW-0472">Membrane</keyword>
<dbReference type="SMART" id="SM00028">
    <property type="entry name" value="TPR"/>
    <property type="match status" value="6"/>
</dbReference>
<dbReference type="GO" id="GO:0046983">
    <property type="term" value="F:protein dimerization activity"/>
    <property type="evidence" value="ECO:0007669"/>
    <property type="project" value="InterPro"/>
</dbReference>
<dbReference type="InterPro" id="IPR003594">
    <property type="entry name" value="HATPase_dom"/>
</dbReference>
<evidence type="ECO:0000256" key="7">
    <source>
        <dbReference type="ARBA" id="ARBA00022840"/>
    </source>
</evidence>
<dbReference type="SUPFAM" id="SSF81901">
    <property type="entry name" value="HCP-like"/>
    <property type="match status" value="1"/>
</dbReference>
<dbReference type="InterPro" id="IPR011990">
    <property type="entry name" value="TPR-like_helical_dom_sf"/>
</dbReference>